<evidence type="ECO:0000313" key="1">
    <source>
        <dbReference type="EMBL" id="GAA2679706.1"/>
    </source>
</evidence>
<protein>
    <submittedName>
        <fullName evidence="1">Uncharacterized protein</fullName>
    </submittedName>
</protein>
<organism evidence="1 2">
    <name type="scientific">Streptomyces lunalinharesii</name>
    <dbReference type="NCBI Taxonomy" id="333384"/>
    <lineage>
        <taxon>Bacteria</taxon>
        <taxon>Bacillati</taxon>
        <taxon>Actinomycetota</taxon>
        <taxon>Actinomycetes</taxon>
        <taxon>Kitasatosporales</taxon>
        <taxon>Streptomycetaceae</taxon>
        <taxon>Streptomyces</taxon>
    </lineage>
</organism>
<proteinExistence type="predicted"/>
<accession>A0ABN3SKM0</accession>
<comment type="caution">
    <text evidence="1">The sequence shown here is derived from an EMBL/GenBank/DDBJ whole genome shotgun (WGS) entry which is preliminary data.</text>
</comment>
<name>A0ABN3SKM0_9ACTN</name>
<evidence type="ECO:0000313" key="2">
    <source>
        <dbReference type="Proteomes" id="UP001500994"/>
    </source>
</evidence>
<reference evidence="1 2" key="1">
    <citation type="journal article" date="2019" name="Int. J. Syst. Evol. Microbiol.">
        <title>The Global Catalogue of Microorganisms (GCM) 10K type strain sequencing project: providing services to taxonomists for standard genome sequencing and annotation.</title>
        <authorList>
            <consortium name="The Broad Institute Genomics Platform"/>
            <consortium name="The Broad Institute Genome Sequencing Center for Infectious Disease"/>
            <person name="Wu L."/>
            <person name="Ma J."/>
        </authorList>
    </citation>
    <scope>NUCLEOTIDE SEQUENCE [LARGE SCALE GENOMIC DNA]</scope>
    <source>
        <strain evidence="1 2">JCM 16374</strain>
    </source>
</reference>
<gene>
    <name evidence="1" type="ORF">GCM10009864_60030</name>
</gene>
<sequence>MSRPLPRRVWLRSGGPVAWDLQGRGSPQKPAALTFPSGYIRVVNEIARRDVLPPAVDDLERFEEMLLDQLAETGLPTDGVLVELAERGQALASFGGALRRLPMEDRGRSVYVSKMITAAAAGLFDAALNYLWNETVGELRRRVAGYDLAYFFDIAVPSHDRRKHLSTEDDLVKVDDIDLLRAAREIGLLSATGHAQVDHIRYMRNYASAAHLNQVELTGMQLAAWLETCVRQVITLPYDTITAETGKLLANIKKDQLDSSEVKNTTAFFEDLPADRADALGAGLFGLYTNTSRTPVVANNVLMLWPELWPEISEEARQRFGVQYGRFSASADMTQARAAKELLNLVDGGAYLPENERAAEIDGVLDDLLAAHHGYNNFHTEPAPARSLAVLVGQYGNVPEAVEGKYVLTLVEVFLGNEWGVSNAAVPSYDKLFGKLTSSQAGRVLRSFTEAPISAKLWFAKPRARWKKLLDIIEPKLTARSDRELFEAVRAFTGTPDKLASDTKIARLATPRRVVRRPKKK</sequence>
<dbReference type="Proteomes" id="UP001500994">
    <property type="component" value="Unassembled WGS sequence"/>
</dbReference>
<dbReference type="EMBL" id="BAAARK010000024">
    <property type="protein sequence ID" value="GAA2679706.1"/>
    <property type="molecule type" value="Genomic_DNA"/>
</dbReference>
<keyword evidence="2" id="KW-1185">Reference proteome</keyword>